<evidence type="ECO:0000256" key="1">
    <source>
        <dbReference type="SAM" id="MobiDB-lite"/>
    </source>
</evidence>
<comment type="caution">
    <text evidence="2">The sequence shown here is derived from an EMBL/GenBank/DDBJ whole genome shotgun (WGS) entry which is preliminary data.</text>
</comment>
<name>A0ABU1FCN3_9RHOB</name>
<feature type="region of interest" description="Disordered" evidence="1">
    <location>
        <begin position="1"/>
        <end position="73"/>
    </location>
</feature>
<gene>
    <name evidence="2" type="ORF">RGD00_16175</name>
</gene>
<feature type="compositionally biased region" description="Basic and acidic residues" evidence="1">
    <location>
        <begin position="1"/>
        <end position="28"/>
    </location>
</feature>
<dbReference type="RefSeq" id="WP_310458326.1">
    <property type="nucleotide sequence ID" value="NZ_JAVKPH010000022.1"/>
</dbReference>
<evidence type="ECO:0000313" key="3">
    <source>
        <dbReference type="Proteomes" id="UP001247754"/>
    </source>
</evidence>
<evidence type="ECO:0000313" key="2">
    <source>
        <dbReference type="EMBL" id="MDR5654152.1"/>
    </source>
</evidence>
<evidence type="ECO:0008006" key="4">
    <source>
        <dbReference type="Google" id="ProtNLM"/>
    </source>
</evidence>
<accession>A0ABU1FCN3</accession>
<dbReference type="Proteomes" id="UP001247754">
    <property type="component" value="Unassembled WGS sequence"/>
</dbReference>
<protein>
    <recommendedName>
        <fullName evidence="4">Seed maturation protein</fullName>
    </recommendedName>
</protein>
<proteinExistence type="predicted"/>
<organism evidence="2 3">
    <name type="scientific">Ruixingdingia sedimenti</name>
    <dbReference type="NCBI Taxonomy" id="3073604"/>
    <lineage>
        <taxon>Bacteria</taxon>
        <taxon>Pseudomonadati</taxon>
        <taxon>Pseudomonadota</taxon>
        <taxon>Alphaproteobacteria</taxon>
        <taxon>Rhodobacterales</taxon>
        <taxon>Paracoccaceae</taxon>
        <taxon>Ruixingdingia</taxon>
    </lineage>
</organism>
<dbReference type="EMBL" id="JAVKPH010000022">
    <property type="protein sequence ID" value="MDR5654152.1"/>
    <property type="molecule type" value="Genomic_DNA"/>
</dbReference>
<keyword evidence="3" id="KW-1185">Reference proteome</keyword>
<sequence length="73" mass="7918">MSGNKTHEQQRRILEKRVDTSNADKDFNPRPILKAAEEGPKRGSGTDTDTGRPVDAGGGPKAASVRREEDGEK</sequence>
<reference evidence="2 3" key="1">
    <citation type="submission" date="2023-09" db="EMBL/GenBank/DDBJ databases">
        <title>Xinfangfangia sedmenti sp. nov., isolated the sedment.</title>
        <authorList>
            <person name="Xu L."/>
        </authorList>
    </citation>
    <scope>NUCLEOTIDE SEQUENCE [LARGE SCALE GENOMIC DNA]</scope>
    <source>
        <strain evidence="2 3">LG-4</strain>
    </source>
</reference>